<evidence type="ECO:0000313" key="2">
    <source>
        <dbReference type="EMBL" id="MBP1994997.1"/>
    </source>
</evidence>
<dbReference type="RefSeq" id="WP_209976826.1">
    <property type="nucleotide sequence ID" value="NZ_JAGGLB010000030.1"/>
</dbReference>
<evidence type="ECO:0000313" key="3">
    <source>
        <dbReference type="Proteomes" id="UP001519287"/>
    </source>
</evidence>
<organism evidence="2 3">
    <name type="scientific">Paenibacillus eucommiae</name>
    <dbReference type="NCBI Taxonomy" id="1355755"/>
    <lineage>
        <taxon>Bacteria</taxon>
        <taxon>Bacillati</taxon>
        <taxon>Bacillota</taxon>
        <taxon>Bacilli</taxon>
        <taxon>Bacillales</taxon>
        <taxon>Paenibacillaceae</taxon>
        <taxon>Paenibacillus</taxon>
    </lineage>
</organism>
<proteinExistence type="predicted"/>
<reference evidence="2 3" key="1">
    <citation type="submission" date="2021-03" db="EMBL/GenBank/DDBJ databases">
        <title>Genomic Encyclopedia of Type Strains, Phase IV (KMG-IV): sequencing the most valuable type-strain genomes for metagenomic binning, comparative biology and taxonomic classification.</title>
        <authorList>
            <person name="Goeker M."/>
        </authorList>
    </citation>
    <scope>NUCLEOTIDE SEQUENCE [LARGE SCALE GENOMIC DNA]</scope>
    <source>
        <strain evidence="2 3">DSM 26048</strain>
    </source>
</reference>
<name>A0ABS4J597_9BACL</name>
<gene>
    <name evidence="2" type="ORF">J2Z66_006639</name>
</gene>
<protein>
    <submittedName>
        <fullName evidence="2">Transposase-like protein</fullName>
    </submittedName>
</protein>
<keyword evidence="3" id="KW-1185">Reference proteome</keyword>
<comment type="caution">
    <text evidence="2">The sequence shown here is derived from an EMBL/GenBank/DDBJ whole genome shotgun (WGS) entry which is preliminary data.</text>
</comment>
<dbReference type="InterPro" id="IPR024442">
    <property type="entry name" value="Transposase_Zn_ribbon"/>
</dbReference>
<dbReference type="Pfam" id="PF12760">
    <property type="entry name" value="Zn_ribbon_IS1595"/>
    <property type="match status" value="1"/>
</dbReference>
<feature type="domain" description="Transposase zinc-ribbon" evidence="1">
    <location>
        <begin position="156"/>
        <end position="199"/>
    </location>
</feature>
<accession>A0ABS4J597</accession>
<dbReference type="Proteomes" id="UP001519287">
    <property type="component" value="Unassembled WGS sequence"/>
</dbReference>
<sequence length="429" mass="48466">MKKKLALQISPSTLNIQINTDITSALQKKLHIYAISTDEIFTNNPITSTNQTNNIPSNSILTASIPSTHFPATHISSTRIPHARTPIDSSSDNVPTSSEKVSLISIPSNNVDSDNIYTVNCKFVSAAISKVISTTSIPTNHFPTEEFHLLFKEDQDFENTLFAAKWPNGFRCPRCEHRHAYKISSRRLPLYECSTCRHQSSLTSGTIMEGSRTDLHKWFLTFFLLSHMEQGINAVALSSIIDVTYKTAWLMLTKIRHAMSQADLKIMLSGVVNVNTATYGRPYNPTVFRHPQEHPLLIGSSMNEQGEPLYVKIKKVRKTHMREKCVLRFGTEAFNEKHVDVQTTEITCVTARFSPLRFKGLLGIAKQATRWINNTFHGLGSKHLQSYLDEFCYRLNLNINKRPIFQNLVNLCANSSSISYSMLTIHRSC</sequence>
<dbReference type="EMBL" id="JAGGLB010000030">
    <property type="protein sequence ID" value="MBP1994997.1"/>
    <property type="molecule type" value="Genomic_DNA"/>
</dbReference>
<evidence type="ECO:0000259" key="1">
    <source>
        <dbReference type="Pfam" id="PF12760"/>
    </source>
</evidence>